<dbReference type="KEGG" id="kne:92178018"/>
<dbReference type="Proteomes" id="UP001388673">
    <property type="component" value="Unassembled WGS sequence"/>
</dbReference>
<proteinExistence type="predicted"/>
<feature type="compositionally biased region" description="Basic and acidic residues" evidence="3">
    <location>
        <begin position="60"/>
        <end position="71"/>
    </location>
</feature>
<comment type="subcellular location">
    <subcellularLocation>
        <location evidence="1">Cytoplasm</location>
    </subcellularLocation>
</comment>
<evidence type="ECO:0000256" key="3">
    <source>
        <dbReference type="SAM" id="MobiDB-lite"/>
    </source>
</evidence>
<sequence>MTTKYQGLPDIDTAPDVFETADEPESLLRPSEAYDDDEVPSKSTSEAIDSKGLPSRRKAERVFGRGTRRPDPSNLVFRPRLPPLSHRKLSTSSSSSESEEPPSRPRESALSRIRRLKAELAEVEADLAGSSSTSTSDPIPSGSQNQDREREGKRKSVLPARKPVDVVSELAGLKKRLERVDLDGPEGASVLSSVAEDGDSGGGGGEWRSRLDRLIFAEQRDHARSTDGDVGMSSTSQAVGEASASLSDLDKRLALLESTLGPIGYGLDQPSSAPLMSTLNKHDHLLALLTQPRHLDAISRRVKLLLVDLDRAASSSASRRPLAAVAGQHEKGSSEVVLTPTEYDSLQSLFNLLPRLDPLLPILPPLLARLRSLSGLHAEASDISEGLRKLQSKDKKGIEEVKEMEEVVRSVQGGLGEAAQGIKKNWEGLEGRLSGLEKRLKDLEG</sequence>
<feature type="region of interest" description="Disordered" evidence="3">
    <location>
        <begin position="1"/>
        <end position="164"/>
    </location>
</feature>
<dbReference type="InterPro" id="IPR028133">
    <property type="entry name" value="Dynamitin"/>
</dbReference>
<dbReference type="GeneID" id="92178018"/>
<keyword evidence="5" id="KW-1185">Reference proteome</keyword>
<evidence type="ECO:0008006" key="6">
    <source>
        <dbReference type="Google" id="ProtNLM"/>
    </source>
</evidence>
<accession>A0AAW0Z3T4</accession>
<gene>
    <name evidence="4" type="ORF">IAR55_000758</name>
</gene>
<dbReference type="AlphaFoldDB" id="A0AAW0Z3T4"/>
<dbReference type="GO" id="GO:0007017">
    <property type="term" value="P:microtubule-based process"/>
    <property type="evidence" value="ECO:0007669"/>
    <property type="project" value="InterPro"/>
</dbReference>
<dbReference type="RefSeq" id="XP_066805093.1">
    <property type="nucleotide sequence ID" value="XM_066943892.1"/>
</dbReference>
<evidence type="ECO:0000313" key="4">
    <source>
        <dbReference type="EMBL" id="KAK8865614.1"/>
    </source>
</evidence>
<protein>
    <recommendedName>
        <fullName evidence="6">Dynactin 2</fullName>
    </recommendedName>
</protein>
<reference evidence="4 5" key="1">
    <citation type="journal article" date="2024" name="bioRxiv">
        <title>Comparative genomics of Cryptococcus and Kwoniella reveals pathogenesis evolution and contrasting karyotype dynamics via intercentromeric recombination or chromosome fusion.</title>
        <authorList>
            <person name="Coelho M.A."/>
            <person name="David-Palma M."/>
            <person name="Shea T."/>
            <person name="Bowers K."/>
            <person name="McGinley-Smith S."/>
            <person name="Mohammad A.W."/>
            <person name="Gnirke A."/>
            <person name="Yurkov A.M."/>
            <person name="Nowrousian M."/>
            <person name="Sun S."/>
            <person name="Cuomo C.A."/>
            <person name="Heitman J."/>
        </authorList>
    </citation>
    <scope>NUCLEOTIDE SEQUENCE [LARGE SCALE GENOMIC DNA]</scope>
    <source>
        <strain evidence="4 5">CBS 13917</strain>
    </source>
</reference>
<evidence type="ECO:0000256" key="1">
    <source>
        <dbReference type="ARBA" id="ARBA00004496"/>
    </source>
</evidence>
<dbReference type="GO" id="GO:0005737">
    <property type="term" value="C:cytoplasm"/>
    <property type="evidence" value="ECO:0007669"/>
    <property type="project" value="UniProtKB-SubCell"/>
</dbReference>
<name>A0AAW0Z3T4_9TREE</name>
<comment type="caution">
    <text evidence="4">The sequence shown here is derived from an EMBL/GenBank/DDBJ whole genome shotgun (WGS) entry which is preliminary data.</text>
</comment>
<dbReference type="PANTHER" id="PTHR15346">
    <property type="entry name" value="DYNACTIN SUBUNIT"/>
    <property type="match status" value="1"/>
</dbReference>
<feature type="compositionally biased region" description="Low complexity" evidence="3">
    <location>
        <begin position="129"/>
        <end position="143"/>
    </location>
</feature>
<dbReference type="GO" id="GO:0005869">
    <property type="term" value="C:dynactin complex"/>
    <property type="evidence" value="ECO:0007669"/>
    <property type="project" value="InterPro"/>
</dbReference>
<evidence type="ECO:0000256" key="2">
    <source>
        <dbReference type="ARBA" id="ARBA00022490"/>
    </source>
</evidence>
<organism evidence="4 5">
    <name type="scientific">Kwoniella newhampshirensis</name>
    <dbReference type="NCBI Taxonomy" id="1651941"/>
    <lineage>
        <taxon>Eukaryota</taxon>
        <taxon>Fungi</taxon>
        <taxon>Dikarya</taxon>
        <taxon>Basidiomycota</taxon>
        <taxon>Agaricomycotina</taxon>
        <taxon>Tremellomycetes</taxon>
        <taxon>Tremellales</taxon>
        <taxon>Cryptococcaceae</taxon>
        <taxon>Kwoniella</taxon>
    </lineage>
</organism>
<keyword evidence="2" id="KW-0963">Cytoplasm</keyword>
<evidence type="ECO:0000313" key="5">
    <source>
        <dbReference type="Proteomes" id="UP001388673"/>
    </source>
</evidence>
<dbReference type="EMBL" id="JBCAWK010000002">
    <property type="protein sequence ID" value="KAK8865614.1"/>
    <property type="molecule type" value="Genomic_DNA"/>
</dbReference>
<dbReference type="Pfam" id="PF04912">
    <property type="entry name" value="Dynamitin"/>
    <property type="match status" value="1"/>
</dbReference>